<dbReference type="CDD" id="cd15489">
    <property type="entry name" value="PHD_SF"/>
    <property type="match status" value="1"/>
</dbReference>
<dbReference type="OrthoDB" id="10259622at2759"/>
<dbReference type="GO" id="GO:0003682">
    <property type="term" value="F:chromatin binding"/>
    <property type="evidence" value="ECO:0007669"/>
    <property type="project" value="InterPro"/>
</dbReference>
<dbReference type="SMART" id="SM00439">
    <property type="entry name" value="BAH"/>
    <property type="match status" value="1"/>
</dbReference>
<dbReference type="EMBL" id="AZHB01000009">
    <property type="protein sequence ID" value="OAA64974.1"/>
    <property type="molecule type" value="Genomic_DNA"/>
</dbReference>
<comment type="caution">
    <text evidence="3">The sequence shown here is derived from an EMBL/GenBank/DDBJ whole genome shotgun (WGS) entry which is preliminary data.</text>
</comment>
<evidence type="ECO:0000313" key="4">
    <source>
        <dbReference type="Proteomes" id="UP000076744"/>
    </source>
</evidence>
<organism evidence="3 4">
    <name type="scientific">Cordyceps fumosorosea (strain ARSEF 2679)</name>
    <name type="common">Isaria fumosorosea</name>
    <dbReference type="NCBI Taxonomy" id="1081104"/>
    <lineage>
        <taxon>Eukaryota</taxon>
        <taxon>Fungi</taxon>
        <taxon>Dikarya</taxon>
        <taxon>Ascomycota</taxon>
        <taxon>Pezizomycotina</taxon>
        <taxon>Sordariomycetes</taxon>
        <taxon>Hypocreomycetidae</taxon>
        <taxon>Hypocreales</taxon>
        <taxon>Cordycipitaceae</taxon>
        <taxon>Cordyceps</taxon>
    </lineage>
</organism>
<sequence length="431" mass="49212">MSSKAKKRSRKTAEERPADCPYQVTMMPRPAARDFKDPRAATRRKTESGAQEAKPFFQISPFEPAGKFRACETMDMHYRIDQRKQWMSMTRYNSFVLNGLKFLNGEFIFIANDDAIERQKSGKLPKHEVGPRDFWVARILEIRASDEHHVYARVFWMYSPDELPAATMSGQKTAAGRQPHHGINELIASNHMDIINVVSVVQCAQVKHWIESDDEEQNALYWRQAFDCRTNELSPIHLLCCCQRPANPDKTLVCCTNGDCGKWMHMECLRQDVLKRVFDRLGADHPQLPELAVIKKEEHEDCFKMKLPQAPLSPPPGEDDPPRAAIAVHGDEITNGVVKQLDKDTPKLAELTPPTANAPLHKTLRKGMANKLPLRKRTSISKPQLDIFKADLRMSDNPMMWQIDDLRENVIGGVKTWPEPVICLLCKHTIE</sequence>
<protein>
    <submittedName>
        <fullName evidence="3">Bromo adjacent region</fullName>
    </submittedName>
</protein>
<feature type="region of interest" description="Disordered" evidence="1">
    <location>
        <begin position="1"/>
        <end position="53"/>
    </location>
</feature>
<evidence type="ECO:0000256" key="1">
    <source>
        <dbReference type="SAM" id="MobiDB-lite"/>
    </source>
</evidence>
<dbReference type="CDD" id="cd04370">
    <property type="entry name" value="BAH"/>
    <property type="match status" value="1"/>
</dbReference>
<dbReference type="STRING" id="1081104.A0A167XH55"/>
<feature type="compositionally biased region" description="Basic and acidic residues" evidence="1">
    <location>
        <begin position="31"/>
        <end position="47"/>
    </location>
</feature>
<accession>A0A167XH55</accession>
<reference evidence="3 4" key="1">
    <citation type="journal article" date="2016" name="Genome Biol. Evol.">
        <title>Divergent and convergent evolution of fungal pathogenicity.</title>
        <authorList>
            <person name="Shang Y."/>
            <person name="Xiao G."/>
            <person name="Zheng P."/>
            <person name="Cen K."/>
            <person name="Zhan S."/>
            <person name="Wang C."/>
        </authorList>
    </citation>
    <scope>NUCLEOTIDE SEQUENCE [LARGE SCALE GENOMIC DNA]</scope>
    <source>
        <strain evidence="3 4">ARSEF 2679</strain>
    </source>
</reference>
<dbReference type="InterPro" id="IPR011011">
    <property type="entry name" value="Znf_FYVE_PHD"/>
</dbReference>
<proteinExistence type="predicted"/>
<dbReference type="RefSeq" id="XP_018704946.1">
    <property type="nucleotide sequence ID" value="XM_018847990.1"/>
</dbReference>
<dbReference type="GeneID" id="30020676"/>
<name>A0A167XH55_CORFA</name>
<dbReference type="SUPFAM" id="SSF57903">
    <property type="entry name" value="FYVE/PHD zinc finger"/>
    <property type="match status" value="1"/>
</dbReference>
<dbReference type="InterPro" id="IPR043151">
    <property type="entry name" value="BAH_sf"/>
</dbReference>
<keyword evidence="4" id="KW-1185">Reference proteome</keyword>
<dbReference type="PROSITE" id="PS51038">
    <property type="entry name" value="BAH"/>
    <property type="match status" value="1"/>
</dbReference>
<dbReference type="AlphaFoldDB" id="A0A167XH55"/>
<evidence type="ECO:0000313" key="3">
    <source>
        <dbReference type="EMBL" id="OAA64974.1"/>
    </source>
</evidence>
<dbReference type="PANTHER" id="PTHR46364">
    <property type="entry name" value="OS08G0421900 PROTEIN"/>
    <property type="match status" value="1"/>
</dbReference>
<feature type="compositionally biased region" description="Basic residues" evidence="1">
    <location>
        <begin position="1"/>
        <end position="10"/>
    </location>
</feature>
<dbReference type="Proteomes" id="UP000076744">
    <property type="component" value="Unassembled WGS sequence"/>
</dbReference>
<dbReference type="InterPro" id="IPR001025">
    <property type="entry name" value="BAH_dom"/>
</dbReference>
<gene>
    <name evidence="3" type="ORF">ISF_04384</name>
</gene>
<evidence type="ECO:0000259" key="2">
    <source>
        <dbReference type="PROSITE" id="PS51038"/>
    </source>
</evidence>
<dbReference type="Gene3D" id="2.30.30.490">
    <property type="match status" value="1"/>
</dbReference>
<feature type="domain" description="BAH" evidence="2">
    <location>
        <begin position="100"/>
        <end position="237"/>
    </location>
</feature>